<protein>
    <recommendedName>
        <fullName evidence="4">EF-hand domain-containing protein</fullName>
    </recommendedName>
</protein>
<gene>
    <name evidence="5" type="ORF">LSH36_256g03010</name>
</gene>
<feature type="domain" description="EF-hand" evidence="4">
    <location>
        <begin position="200"/>
        <end position="222"/>
    </location>
</feature>
<organism evidence="5 6">
    <name type="scientific">Paralvinella palmiformis</name>
    <dbReference type="NCBI Taxonomy" id="53620"/>
    <lineage>
        <taxon>Eukaryota</taxon>
        <taxon>Metazoa</taxon>
        <taxon>Spiralia</taxon>
        <taxon>Lophotrochozoa</taxon>
        <taxon>Annelida</taxon>
        <taxon>Polychaeta</taxon>
        <taxon>Sedentaria</taxon>
        <taxon>Canalipalpata</taxon>
        <taxon>Terebellida</taxon>
        <taxon>Terebelliformia</taxon>
        <taxon>Alvinellidae</taxon>
        <taxon>Paralvinella</taxon>
    </lineage>
</organism>
<keyword evidence="6" id="KW-1185">Reference proteome</keyword>
<evidence type="ECO:0000256" key="1">
    <source>
        <dbReference type="ARBA" id="ARBA00022723"/>
    </source>
</evidence>
<comment type="caution">
    <text evidence="5">The sequence shown here is derived from an EMBL/GenBank/DDBJ whole genome shotgun (WGS) entry which is preliminary data.</text>
</comment>
<proteinExistence type="predicted"/>
<dbReference type="PANTHER" id="PTHR34524">
    <property type="entry name" value="CALCYPHOSIN"/>
    <property type="match status" value="1"/>
</dbReference>
<dbReference type="SUPFAM" id="SSF47473">
    <property type="entry name" value="EF-hand"/>
    <property type="match status" value="1"/>
</dbReference>
<dbReference type="InterPro" id="IPR011992">
    <property type="entry name" value="EF-hand-dom_pair"/>
</dbReference>
<keyword evidence="3" id="KW-0106">Calcium</keyword>
<dbReference type="Proteomes" id="UP001208570">
    <property type="component" value="Unassembled WGS sequence"/>
</dbReference>
<sequence>MLYPESEYKKVFNEADKDKDGYIDYLDLKKLVLIADKTFPEHIIKKAFKEAKTRIPPADKMDLAEFLEAMGKLESYSRGFWTFKGPIIYTNFTSLVTKWLNTPRFARWIYEEFFRETDKDKDGFITFEEFVVTLKKYNLEYLARTLKIEFIKYNTRGDGYMSLEEFMIAMGFPPISGDKADVVKSSPTPTKKSKKPKFELGASLLRQIFTSMDIDGDGVLNK</sequence>
<evidence type="ECO:0000313" key="5">
    <source>
        <dbReference type="EMBL" id="KAK2154823.1"/>
    </source>
</evidence>
<evidence type="ECO:0000256" key="2">
    <source>
        <dbReference type="ARBA" id="ARBA00022737"/>
    </source>
</evidence>
<dbReference type="InterPro" id="IPR002048">
    <property type="entry name" value="EF_hand_dom"/>
</dbReference>
<feature type="domain" description="EF-hand" evidence="4">
    <location>
        <begin position="110"/>
        <end position="140"/>
    </location>
</feature>
<evidence type="ECO:0000259" key="4">
    <source>
        <dbReference type="PROSITE" id="PS50222"/>
    </source>
</evidence>
<accession>A0AAD9N477</accession>
<dbReference type="Pfam" id="PF00036">
    <property type="entry name" value="EF-hand_1"/>
    <property type="match status" value="2"/>
</dbReference>
<keyword evidence="1" id="KW-0479">Metal-binding</keyword>
<dbReference type="EMBL" id="JAODUP010000256">
    <property type="protein sequence ID" value="KAK2154823.1"/>
    <property type="molecule type" value="Genomic_DNA"/>
</dbReference>
<dbReference type="CDD" id="cd00051">
    <property type="entry name" value="EFh"/>
    <property type="match status" value="1"/>
</dbReference>
<dbReference type="AlphaFoldDB" id="A0AAD9N477"/>
<dbReference type="InterPro" id="IPR018247">
    <property type="entry name" value="EF_Hand_1_Ca_BS"/>
</dbReference>
<dbReference type="GO" id="GO:0005509">
    <property type="term" value="F:calcium ion binding"/>
    <property type="evidence" value="ECO:0007669"/>
    <property type="project" value="InterPro"/>
</dbReference>
<dbReference type="InterPro" id="IPR051581">
    <property type="entry name" value="Ca-bind"/>
</dbReference>
<dbReference type="PROSITE" id="PS50222">
    <property type="entry name" value="EF_HAND_2"/>
    <property type="match status" value="3"/>
</dbReference>
<feature type="domain" description="EF-hand" evidence="4">
    <location>
        <begin position="3"/>
        <end position="38"/>
    </location>
</feature>
<name>A0AAD9N477_9ANNE</name>
<evidence type="ECO:0000313" key="6">
    <source>
        <dbReference type="Proteomes" id="UP001208570"/>
    </source>
</evidence>
<dbReference type="PROSITE" id="PS00018">
    <property type="entry name" value="EF_HAND_1"/>
    <property type="match status" value="2"/>
</dbReference>
<reference evidence="5" key="1">
    <citation type="journal article" date="2023" name="Mol. Biol. Evol.">
        <title>Third-Generation Sequencing Reveals the Adaptive Role of the Epigenome in Three Deep-Sea Polychaetes.</title>
        <authorList>
            <person name="Perez M."/>
            <person name="Aroh O."/>
            <person name="Sun Y."/>
            <person name="Lan Y."/>
            <person name="Juniper S.K."/>
            <person name="Young C.R."/>
            <person name="Angers B."/>
            <person name="Qian P.Y."/>
        </authorList>
    </citation>
    <scope>NUCLEOTIDE SEQUENCE</scope>
    <source>
        <strain evidence="5">P08H-3</strain>
    </source>
</reference>
<keyword evidence="2" id="KW-0677">Repeat</keyword>
<evidence type="ECO:0000256" key="3">
    <source>
        <dbReference type="ARBA" id="ARBA00022837"/>
    </source>
</evidence>
<dbReference type="Gene3D" id="1.10.238.10">
    <property type="entry name" value="EF-hand"/>
    <property type="match status" value="2"/>
</dbReference>
<dbReference type="SMART" id="SM00054">
    <property type="entry name" value="EFh"/>
    <property type="match status" value="2"/>
</dbReference>
<dbReference type="PANTHER" id="PTHR34524:SF6">
    <property type="entry name" value="CALCYPHOSINE LIKE"/>
    <property type="match status" value="1"/>
</dbReference>